<accession>A0A328BZK7</accession>
<evidence type="ECO:0000256" key="1">
    <source>
        <dbReference type="ARBA" id="ARBA00023157"/>
    </source>
</evidence>
<dbReference type="InterPro" id="IPR026444">
    <property type="entry name" value="Secre_tail"/>
</dbReference>
<feature type="region of interest" description="Disordered" evidence="2">
    <location>
        <begin position="27"/>
        <end position="75"/>
    </location>
</feature>
<dbReference type="Proteomes" id="UP000248553">
    <property type="component" value="Unassembled WGS sequence"/>
</dbReference>
<feature type="signal peptide" evidence="3">
    <location>
        <begin position="1"/>
        <end position="27"/>
    </location>
</feature>
<dbReference type="Pfam" id="PF18962">
    <property type="entry name" value="Por_Secre_tail"/>
    <property type="match status" value="1"/>
</dbReference>
<dbReference type="PANTHER" id="PTHR13802:SF52">
    <property type="entry name" value="MUCIN-4"/>
    <property type="match status" value="1"/>
</dbReference>
<evidence type="ECO:0000259" key="5">
    <source>
        <dbReference type="Pfam" id="PF18962"/>
    </source>
</evidence>
<proteinExistence type="predicted"/>
<evidence type="ECO:0000256" key="3">
    <source>
        <dbReference type="SAM" id="SignalP"/>
    </source>
</evidence>
<keyword evidence="1" id="KW-1015">Disulfide bond</keyword>
<gene>
    <name evidence="6" type="ORF">DLM85_07185</name>
</gene>
<keyword evidence="3" id="KW-0732">Signal</keyword>
<dbReference type="OrthoDB" id="1493708at2"/>
<evidence type="ECO:0000256" key="2">
    <source>
        <dbReference type="SAM" id="MobiDB-lite"/>
    </source>
</evidence>
<evidence type="ECO:0008006" key="8">
    <source>
        <dbReference type="Google" id="ProtNLM"/>
    </source>
</evidence>
<organism evidence="6 7">
    <name type="scientific">Hymenobacter edaphi</name>
    <dbReference type="NCBI Taxonomy" id="2211146"/>
    <lineage>
        <taxon>Bacteria</taxon>
        <taxon>Pseudomonadati</taxon>
        <taxon>Bacteroidota</taxon>
        <taxon>Cytophagia</taxon>
        <taxon>Cytophagales</taxon>
        <taxon>Hymenobacteraceae</taxon>
        <taxon>Hymenobacter</taxon>
    </lineage>
</organism>
<evidence type="ECO:0000313" key="6">
    <source>
        <dbReference type="EMBL" id="RAK70608.1"/>
    </source>
</evidence>
<dbReference type="InterPro" id="IPR003886">
    <property type="entry name" value="NIDO_dom"/>
</dbReference>
<evidence type="ECO:0000313" key="7">
    <source>
        <dbReference type="Proteomes" id="UP000248553"/>
    </source>
</evidence>
<feature type="domain" description="NIDO" evidence="4">
    <location>
        <begin position="129"/>
        <end position="275"/>
    </location>
</feature>
<protein>
    <recommendedName>
        <fullName evidence="8">T9SS type A sorting domain-containing protein</fullName>
    </recommendedName>
</protein>
<dbReference type="AlphaFoldDB" id="A0A328BZK7"/>
<dbReference type="NCBIfam" id="TIGR04183">
    <property type="entry name" value="Por_Secre_tail"/>
    <property type="match status" value="1"/>
</dbReference>
<dbReference type="Pfam" id="PF06119">
    <property type="entry name" value="NIDO"/>
    <property type="match status" value="1"/>
</dbReference>
<dbReference type="EMBL" id="QHKM01000001">
    <property type="protein sequence ID" value="RAK70608.1"/>
    <property type="molecule type" value="Genomic_DNA"/>
</dbReference>
<evidence type="ECO:0000259" key="4">
    <source>
        <dbReference type="Pfam" id="PF06119"/>
    </source>
</evidence>
<dbReference type="GO" id="GO:0007160">
    <property type="term" value="P:cell-matrix adhesion"/>
    <property type="evidence" value="ECO:0007669"/>
    <property type="project" value="InterPro"/>
</dbReference>
<feature type="domain" description="Secretion system C-terminal sorting" evidence="5">
    <location>
        <begin position="957"/>
        <end position="1032"/>
    </location>
</feature>
<reference evidence="7" key="1">
    <citation type="submission" date="2018-05" db="EMBL/GenBank/DDBJ databases">
        <authorList>
            <person name="Nie L."/>
        </authorList>
    </citation>
    <scope>NUCLEOTIDE SEQUENCE [LARGE SCALE GENOMIC DNA]</scope>
    <source>
        <strain evidence="7">NL</strain>
    </source>
</reference>
<comment type="caution">
    <text evidence="6">The sequence shown here is derived from an EMBL/GenBank/DDBJ whole genome shotgun (WGS) entry which is preliminary data.</text>
</comment>
<sequence length="1033" mass="106950">MTAPLPRLSFALVPAVLLAWAGQQAQAQTSQPPVRPANAWSPSFDDPTYATRKQRRAAGRLQAQPQPPRPAAKAGGVPAAITLPACFEPLDTTAAGGWQHFPRVDGFDDSFIGPIPLGFSFSLYGSVYNEVYVNSNGNITFGQGFTSFTATGFPTGVPMVAPFWADVDVEMSDTTAQHTSGNIFFKKFPDKFVVTWNRVAYFARHSDKKNTFQLVIKANTAPGFSGDDVFFSYGDMQWTTGDADSGQGGFGFGFGGVPATVGVNKGDGTNFIQVGRFSKDDGSHPNNQDESGVHWLDNQCFSFKVGSVSTNAQPTAAGLPAGNTITLSLGQTRNLALQFLGPETGQTVTVATTTNGLCNTSVVNDGQPNPTVNLSITGAACNVGTHTISLLATDNGTPVASRQFDLTVVVLASNQWTGAVSTVYTDPANWSAGTVPTAADDVVIPSGVPRMPVLSTTAAVNNLTIASGANLTVAAGGVFTLGGNLSNNGLLLGAGTLQTNGAASQTFSGTGSSSLYRATIGAAGAVLNQPLALDQLLTLNGSLTSNGNLTLLSRLDGSETAMVVNNGAAAVSGNVTVQRFIGPTTSPQMGYRHLAAPVTNTTLADMAIGGGGFSPVVNPAYNSASNPGLVTPFPNVFGYDETRVTSGAAVADFDRGWVSPVTNTMFPTFGFTVNMMGRQIMDFVGTLGNGTYNRVNLTRGAGSQAGWHLLGNPYPAPLDFTQLTRTGLDNAVYVFRSSGQYAGSYASYVNGVPANGGSNILPMGQAFFVRTTAPGTPGTIAFSNAARLTTYQNPALQRTAAETRPLLRLTLANAAGSASDETAVYFEQGATAGFDAQYDAYRLGNGNVVQLGALAGASELSISGMPALGAAPVTVPLLVRVARTATYTLQAGQLLNLPPGWTATLRDALTGAATDLQQQPSYSCTIAANEAPGRFSVEFAPRVTSAGQAQLAATVSVYPNPAHGTVYLGLPASSQPVTVRVLNALGQQVRTQQVPATGRGTAVALPLTGLAKGVYSVRVALPGGTVTKRLVVE</sequence>
<keyword evidence="7" id="KW-1185">Reference proteome</keyword>
<feature type="chain" id="PRO_5016367400" description="T9SS type A sorting domain-containing protein" evidence="3">
    <location>
        <begin position="28"/>
        <end position="1033"/>
    </location>
</feature>
<dbReference type="PANTHER" id="PTHR13802">
    <property type="entry name" value="MUCIN 4-RELATED"/>
    <property type="match status" value="1"/>
</dbReference>
<dbReference type="RefSeq" id="WP_111477358.1">
    <property type="nucleotide sequence ID" value="NZ_QHKM01000001.1"/>
</dbReference>
<dbReference type="InterPro" id="IPR051495">
    <property type="entry name" value="Epithelial_Barrier/Signaling"/>
</dbReference>
<name>A0A328BZK7_9BACT</name>